<dbReference type="EMBL" id="WHVB01000012">
    <property type="protein sequence ID" value="KAF8478027.1"/>
    <property type="molecule type" value="Genomic_DNA"/>
</dbReference>
<reference evidence="2" key="1">
    <citation type="submission" date="2019-10" db="EMBL/GenBank/DDBJ databases">
        <authorList>
            <consortium name="DOE Joint Genome Institute"/>
            <person name="Kuo A."/>
            <person name="Miyauchi S."/>
            <person name="Kiss E."/>
            <person name="Drula E."/>
            <person name="Kohler A."/>
            <person name="Sanchez-Garcia M."/>
            <person name="Andreopoulos B."/>
            <person name="Barry K.W."/>
            <person name="Bonito G."/>
            <person name="Buee M."/>
            <person name="Carver A."/>
            <person name="Chen C."/>
            <person name="Cichocki N."/>
            <person name="Clum A."/>
            <person name="Culley D."/>
            <person name="Crous P.W."/>
            <person name="Fauchery L."/>
            <person name="Girlanda M."/>
            <person name="Hayes R."/>
            <person name="Keri Z."/>
            <person name="LaButti K."/>
            <person name="Lipzen A."/>
            <person name="Lombard V."/>
            <person name="Magnuson J."/>
            <person name="Maillard F."/>
            <person name="Morin E."/>
            <person name="Murat C."/>
            <person name="Nolan M."/>
            <person name="Ohm R."/>
            <person name="Pangilinan J."/>
            <person name="Pereira M."/>
            <person name="Perotto S."/>
            <person name="Peter M."/>
            <person name="Riley R."/>
            <person name="Sitrit Y."/>
            <person name="Stielow B."/>
            <person name="Szollosi G."/>
            <person name="Zifcakova L."/>
            <person name="Stursova M."/>
            <person name="Spatafora J.W."/>
            <person name="Tedersoo L."/>
            <person name="Vaario L.-M."/>
            <person name="Yamada A."/>
            <person name="Yan M."/>
            <person name="Wang P."/>
            <person name="Xu J."/>
            <person name="Bruns T."/>
            <person name="Baldrian P."/>
            <person name="Vilgalys R."/>
            <person name="Henrissat B."/>
            <person name="Grigoriev I.V."/>
            <person name="Hibbett D."/>
            <person name="Nagy L.G."/>
            <person name="Martin F.M."/>
        </authorList>
    </citation>
    <scope>NUCLEOTIDE SEQUENCE</scope>
    <source>
        <strain evidence="2">Prilba</strain>
    </source>
</reference>
<dbReference type="InterPro" id="IPR000182">
    <property type="entry name" value="GNAT_dom"/>
</dbReference>
<dbReference type="InterPro" id="IPR016181">
    <property type="entry name" value="Acyl_CoA_acyltransferase"/>
</dbReference>
<protein>
    <submittedName>
        <fullName evidence="2">Acyl-CoA N-acyltransferase</fullName>
    </submittedName>
</protein>
<dbReference type="InterPro" id="IPR051531">
    <property type="entry name" value="N-acetyltransferase"/>
</dbReference>
<dbReference type="SUPFAM" id="SSF55729">
    <property type="entry name" value="Acyl-CoA N-acyltransferases (Nat)"/>
    <property type="match status" value="1"/>
</dbReference>
<dbReference type="Gene3D" id="3.40.630.30">
    <property type="match status" value="1"/>
</dbReference>
<keyword evidence="3" id="KW-1185">Reference proteome</keyword>
<feature type="domain" description="N-acetyltransferase" evidence="1">
    <location>
        <begin position="8"/>
        <end position="171"/>
    </location>
</feature>
<organism evidence="2 3">
    <name type="scientific">Russula ochroleuca</name>
    <dbReference type="NCBI Taxonomy" id="152965"/>
    <lineage>
        <taxon>Eukaryota</taxon>
        <taxon>Fungi</taxon>
        <taxon>Dikarya</taxon>
        <taxon>Basidiomycota</taxon>
        <taxon>Agaricomycotina</taxon>
        <taxon>Agaricomycetes</taxon>
        <taxon>Russulales</taxon>
        <taxon>Russulaceae</taxon>
        <taxon>Russula</taxon>
    </lineage>
</organism>
<reference evidence="2" key="2">
    <citation type="journal article" date="2020" name="Nat. Commun.">
        <title>Large-scale genome sequencing of mycorrhizal fungi provides insights into the early evolution of symbiotic traits.</title>
        <authorList>
            <person name="Miyauchi S."/>
            <person name="Kiss E."/>
            <person name="Kuo A."/>
            <person name="Drula E."/>
            <person name="Kohler A."/>
            <person name="Sanchez-Garcia M."/>
            <person name="Morin E."/>
            <person name="Andreopoulos B."/>
            <person name="Barry K.W."/>
            <person name="Bonito G."/>
            <person name="Buee M."/>
            <person name="Carver A."/>
            <person name="Chen C."/>
            <person name="Cichocki N."/>
            <person name="Clum A."/>
            <person name="Culley D."/>
            <person name="Crous P.W."/>
            <person name="Fauchery L."/>
            <person name="Girlanda M."/>
            <person name="Hayes R.D."/>
            <person name="Keri Z."/>
            <person name="LaButti K."/>
            <person name="Lipzen A."/>
            <person name="Lombard V."/>
            <person name="Magnuson J."/>
            <person name="Maillard F."/>
            <person name="Murat C."/>
            <person name="Nolan M."/>
            <person name="Ohm R.A."/>
            <person name="Pangilinan J."/>
            <person name="Pereira M.F."/>
            <person name="Perotto S."/>
            <person name="Peter M."/>
            <person name="Pfister S."/>
            <person name="Riley R."/>
            <person name="Sitrit Y."/>
            <person name="Stielow J.B."/>
            <person name="Szollosi G."/>
            <person name="Zifcakova L."/>
            <person name="Stursova M."/>
            <person name="Spatafora J.W."/>
            <person name="Tedersoo L."/>
            <person name="Vaario L.M."/>
            <person name="Yamada A."/>
            <person name="Yan M."/>
            <person name="Wang P."/>
            <person name="Xu J."/>
            <person name="Bruns T."/>
            <person name="Baldrian P."/>
            <person name="Vilgalys R."/>
            <person name="Dunand C."/>
            <person name="Henrissat B."/>
            <person name="Grigoriev I.V."/>
            <person name="Hibbett D."/>
            <person name="Nagy L.G."/>
            <person name="Martin F.M."/>
        </authorList>
    </citation>
    <scope>NUCLEOTIDE SEQUENCE</scope>
    <source>
        <strain evidence="2">Prilba</strain>
    </source>
</reference>
<sequence>MSFETERMTLRAFKPGDSDLLRNLYNDPEIQSLAFTDYVAPKLEKWIKEMASSHENFPGFLGLVEDKESRAFVGHVSLITTGTRKRGCSFSIALRREWWGKGIGTEITRWLVNHAFRKLAVHRVTLNVLASNNRALAMYKRVGFVEEGRERRYNWDDGKWLDLILMTILEEEWDIRRGV</sequence>
<evidence type="ECO:0000259" key="1">
    <source>
        <dbReference type="PROSITE" id="PS51186"/>
    </source>
</evidence>
<dbReference type="CDD" id="cd04301">
    <property type="entry name" value="NAT_SF"/>
    <property type="match status" value="1"/>
</dbReference>
<gene>
    <name evidence="2" type="ORF">DFH94DRAFT_694229</name>
</gene>
<proteinExistence type="predicted"/>
<dbReference type="OrthoDB" id="630895at2759"/>
<evidence type="ECO:0000313" key="2">
    <source>
        <dbReference type="EMBL" id="KAF8478027.1"/>
    </source>
</evidence>
<dbReference type="GO" id="GO:0016747">
    <property type="term" value="F:acyltransferase activity, transferring groups other than amino-acyl groups"/>
    <property type="evidence" value="ECO:0007669"/>
    <property type="project" value="InterPro"/>
</dbReference>
<dbReference type="Proteomes" id="UP000759537">
    <property type="component" value="Unassembled WGS sequence"/>
</dbReference>
<dbReference type="Pfam" id="PF13302">
    <property type="entry name" value="Acetyltransf_3"/>
    <property type="match status" value="1"/>
</dbReference>
<accession>A0A9P5T7H1</accession>
<name>A0A9P5T7H1_9AGAM</name>
<evidence type="ECO:0000313" key="3">
    <source>
        <dbReference type="Proteomes" id="UP000759537"/>
    </source>
</evidence>
<dbReference type="PROSITE" id="PS51186">
    <property type="entry name" value="GNAT"/>
    <property type="match status" value="1"/>
</dbReference>
<dbReference type="PANTHER" id="PTHR43792">
    <property type="entry name" value="GNAT FAMILY, PUTATIVE (AFU_ORTHOLOGUE AFUA_3G00765)-RELATED-RELATED"/>
    <property type="match status" value="1"/>
</dbReference>
<comment type="caution">
    <text evidence="2">The sequence shown here is derived from an EMBL/GenBank/DDBJ whole genome shotgun (WGS) entry which is preliminary data.</text>
</comment>
<dbReference type="AlphaFoldDB" id="A0A9P5T7H1"/>